<comment type="caution">
    <text evidence="1">The sequence shown here is derived from an EMBL/GenBank/DDBJ whole genome shotgun (WGS) entry which is preliminary data.</text>
</comment>
<gene>
    <name evidence="1" type="ORF">TH6_01830</name>
</gene>
<dbReference type="RefSeq" id="WP_062956535.1">
    <property type="nucleotide sequence ID" value="NZ_JPWB01000001.1"/>
</dbReference>
<accession>A0A367VLV0</accession>
<sequence length="158" mass="18115">MNEPNHQAWKYLVETDADDDDEPSEAAIDAVFSDYIDEASVAVTRTFEDSFRMLKSVMEMMAFIEGLRVRRHDGAIAPTADRRLDRLCNEKSSGQNDQTSPYRQSGWSSELMVQLHNMCATGQNPRPDHFNVTERYGTYLEPDHEILPPQSPVTRYKN</sequence>
<name>A0A367VLV0_9PROT</name>
<evidence type="ECO:0000313" key="1">
    <source>
        <dbReference type="EMBL" id="RCK25382.1"/>
    </source>
</evidence>
<protein>
    <submittedName>
        <fullName evidence="1">Uncharacterized protein</fullName>
    </submittedName>
</protein>
<dbReference type="EMBL" id="JPWB01000001">
    <property type="protein sequence ID" value="RCK25382.1"/>
    <property type="molecule type" value="Genomic_DNA"/>
</dbReference>
<organism evidence="1 2">
    <name type="scientific">Thalassospira profundimaris</name>
    <dbReference type="NCBI Taxonomy" id="502049"/>
    <lineage>
        <taxon>Bacteria</taxon>
        <taxon>Pseudomonadati</taxon>
        <taxon>Pseudomonadota</taxon>
        <taxon>Alphaproteobacteria</taxon>
        <taxon>Rhodospirillales</taxon>
        <taxon>Thalassospiraceae</taxon>
        <taxon>Thalassospira</taxon>
    </lineage>
</organism>
<dbReference type="Proteomes" id="UP000253061">
    <property type="component" value="Unassembled WGS sequence"/>
</dbReference>
<evidence type="ECO:0000313" key="2">
    <source>
        <dbReference type="Proteomes" id="UP000253061"/>
    </source>
</evidence>
<proteinExistence type="predicted"/>
<dbReference type="AlphaFoldDB" id="A0A367VLV0"/>
<reference evidence="1 2" key="1">
    <citation type="submission" date="2014-07" db="EMBL/GenBank/DDBJ databases">
        <title>Draft genome sequence of Thalassospira profundimaris R8-17.</title>
        <authorList>
            <person name="Lai Q."/>
            <person name="Shao Z."/>
        </authorList>
    </citation>
    <scope>NUCLEOTIDE SEQUENCE [LARGE SCALE GENOMIC DNA]</scope>
    <source>
        <strain evidence="1 2">R8-17</strain>
    </source>
</reference>